<evidence type="ECO:0000313" key="2">
    <source>
        <dbReference type="Proteomes" id="UP001204376"/>
    </source>
</evidence>
<protein>
    <submittedName>
        <fullName evidence="1">Uncharacterized protein</fullName>
    </submittedName>
</protein>
<name>A0ABT1SZW6_9SPHI</name>
<comment type="caution">
    <text evidence="1">The sequence shown here is derived from an EMBL/GenBank/DDBJ whole genome shotgun (WGS) entry which is preliminary data.</text>
</comment>
<dbReference type="RefSeq" id="WP_256538090.1">
    <property type="nucleotide sequence ID" value="NZ_JANHOH010000001.1"/>
</dbReference>
<sequence length="132" mass="14869">MKSKEEILNSYYSQGADGMPEIAADGLLKAMEEYRLQAEEAAFNAARELNGAQPTFATFADYKASLEAEIEQQPKEDTVRLVADSIIEQFLPDNPNEQTFEFRLKTEGAYYIAHYARNSAGAWEYQKAEVAE</sequence>
<reference evidence="1 2" key="1">
    <citation type="submission" date="2022-07" db="EMBL/GenBank/DDBJ databases">
        <title>Mucilaginibacter sp. JC4.</title>
        <authorList>
            <person name="Le V."/>
            <person name="Ko S.-R."/>
            <person name="Ahn C.-Y."/>
            <person name="Oh H.-M."/>
        </authorList>
    </citation>
    <scope>NUCLEOTIDE SEQUENCE [LARGE SCALE GENOMIC DNA]</scope>
    <source>
        <strain evidence="1 2">JC4</strain>
    </source>
</reference>
<organism evidence="1 2">
    <name type="scientific">Mucilaginibacter aquariorum</name>
    <dbReference type="NCBI Taxonomy" id="2967225"/>
    <lineage>
        <taxon>Bacteria</taxon>
        <taxon>Pseudomonadati</taxon>
        <taxon>Bacteroidota</taxon>
        <taxon>Sphingobacteriia</taxon>
        <taxon>Sphingobacteriales</taxon>
        <taxon>Sphingobacteriaceae</taxon>
        <taxon>Mucilaginibacter</taxon>
    </lineage>
</organism>
<keyword evidence="2" id="KW-1185">Reference proteome</keyword>
<gene>
    <name evidence="1" type="ORF">NPE20_08025</name>
</gene>
<accession>A0ABT1SZW6</accession>
<evidence type="ECO:0000313" key="1">
    <source>
        <dbReference type="EMBL" id="MCQ6957900.1"/>
    </source>
</evidence>
<dbReference type="Proteomes" id="UP001204376">
    <property type="component" value="Unassembled WGS sequence"/>
</dbReference>
<proteinExistence type="predicted"/>
<dbReference type="EMBL" id="JANHOH010000001">
    <property type="protein sequence ID" value="MCQ6957900.1"/>
    <property type="molecule type" value="Genomic_DNA"/>
</dbReference>